<accession>A0A067SIJ3</accession>
<dbReference type="AlphaFoldDB" id="A0A067SIJ3"/>
<sequence length="214" mass="24231">MISFYQLIKDLSRQQLPLLTADLLLFRLSFFNPQVWPFSNTASWACNPKTPRRKHCTHTVEPAVDAYPSKDSTRIPRDTAASSLKGSALAMSTADATRERALQFVLVPIFMLENFYAGRAVQRTESSNAGEGGRQRFRSKPRWLNAKNYFLLSHKRFATSCGWVISSPTVVLLSTFSSSLGCDLCYPFVIILRSIQARLFQCSAAVFRVLRLFY</sequence>
<protein>
    <submittedName>
        <fullName evidence="1">Uncharacterized protein</fullName>
    </submittedName>
</protein>
<evidence type="ECO:0000313" key="2">
    <source>
        <dbReference type="Proteomes" id="UP000027222"/>
    </source>
</evidence>
<dbReference type="Proteomes" id="UP000027222">
    <property type="component" value="Unassembled WGS sequence"/>
</dbReference>
<name>A0A067SIJ3_GALM3</name>
<organism evidence="1 2">
    <name type="scientific">Galerina marginata (strain CBS 339.88)</name>
    <dbReference type="NCBI Taxonomy" id="685588"/>
    <lineage>
        <taxon>Eukaryota</taxon>
        <taxon>Fungi</taxon>
        <taxon>Dikarya</taxon>
        <taxon>Basidiomycota</taxon>
        <taxon>Agaricomycotina</taxon>
        <taxon>Agaricomycetes</taxon>
        <taxon>Agaricomycetidae</taxon>
        <taxon>Agaricales</taxon>
        <taxon>Agaricineae</taxon>
        <taxon>Strophariaceae</taxon>
        <taxon>Galerina</taxon>
    </lineage>
</organism>
<dbReference type="HOGENOM" id="CLU_1288990_0_0_1"/>
<dbReference type="EMBL" id="KL142422">
    <property type="protein sequence ID" value="KDR66578.1"/>
    <property type="molecule type" value="Genomic_DNA"/>
</dbReference>
<evidence type="ECO:0000313" key="1">
    <source>
        <dbReference type="EMBL" id="KDR66578.1"/>
    </source>
</evidence>
<reference evidence="2" key="1">
    <citation type="journal article" date="2014" name="Proc. Natl. Acad. Sci. U.S.A.">
        <title>Extensive sampling of basidiomycete genomes demonstrates inadequacy of the white-rot/brown-rot paradigm for wood decay fungi.</title>
        <authorList>
            <person name="Riley R."/>
            <person name="Salamov A.A."/>
            <person name="Brown D.W."/>
            <person name="Nagy L.G."/>
            <person name="Floudas D."/>
            <person name="Held B.W."/>
            <person name="Levasseur A."/>
            <person name="Lombard V."/>
            <person name="Morin E."/>
            <person name="Otillar R."/>
            <person name="Lindquist E.A."/>
            <person name="Sun H."/>
            <person name="LaButti K.M."/>
            <person name="Schmutz J."/>
            <person name="Jabbour D."/>
            <person name="Luo H."/>
            <person name="Baker S.E."/>
            <person name="Pisabarro A.G."/>
            <person name="Walton J.D."/>
            <person name="Blanchette R.A."/>
            <person name="Henrissat B."/>
            <person name="Martin F."/>
            <person name="Cullen D."/>
            <person name="Hibbett D.S."/>
            <person name="Grigoriev I.V."/>
        </authorList>
    </citation>
    <scope>NUCLEOTIDE SEQUENCE [LARGE SCALE GENOMIC DNA]</scope>
    <source>
        <strain evidence="2">CBS 339.88</strain>
    </source>
</reference>
<gene>
    <name evidence="1" type="ORF">GALMADRAFT_1146527</name>
</gene>
<keyword evidence="2" id="KW-1185">Reference proteome</keyword>
<proteinExistence type="predicted"/>